<evidence type="ECO:0000313" key="2">
    <source>
        <dbReference type="Proteomes" id="UP001157109"/>
    </source>
</evidence>
<dbReference type="EMBL" id="BSUJ01000001">
    <property type="protein sequence ID" value="GMA18179.1"/>
    <property type="molecule type" value="Genomic_DNA"/>
</dbReference>
<sequence>MNDGVAEGGVVWWRGWESGYNPEDPVDRAVMATREALFPLYGLDVWFD</sequence>
<proteinExistence type="predicted"/>
<evidence type="ECO:0000313" key="1">
    <source>
        <dbReference type="EMBL" id="GMA18179.1"/>
    </source>
</evidence>
<accession>A0ABQ6HKH3</accession>
<dbReference type="Proteomes" id="UP001157109">
    <property type="component" value="Unassembled WGS sequence"/>
</dbReference>
<name>A0ABQ6HKH3_9MICO</name>
<keyword evidence="2" id="KW-1185">Reference proteome</keyword>
<gene>
    <name evidence="1" type="ORF">GCM10025862_02000</name>
</gene>
<reference evidence="2" key="1">
    <citation type="journal article" date="2019" name="Int. J. Syst. Evol. Microbiol.">
        <title>The Global Catalogue of Microorganisms (GCM) 10K type strain sequencing project: providing services to taxonomists for standard genome sequencing and annotation.</title>
        <authorList>
            <consortium name="The Broad Institute Genomics Platform"/>
            <consortium name="The Broad Institute Genome Sequencing Center for Infectious Disease"/>
            <person name="Wu L."/>
            <person name="Ma J."/>
        </authorList>
    </citation>
    <scope>NUCLEOTIDE SEQUENCE [LARGE SCALE GENOMIC DNA]</scope>
    <source>
        <strain evidence="2">NBRC 105830</strain>
    </source>
</reference>
<comment type="caution">
    <text evidence="1">The sequence shown here is derived from an EMBL/GenBank/DDBJ whole genome shotgun (WGS) entry which is preliminary data.</text>
</comment>
<protein>
    <submittedName>
        <fullName evidence="1">Uncharacterized protein</fullName>
    </submittedName>
</protein>
<organism evidence="1 2">
    <name type="scientific">Arsenicicoccus piscis</name>
    <dbReference type="NCBI Taxonomy" id="673954"/>
    <lineage>
        <taxon>Bacteria</taxon>
        <taxon>Bacillati</taxon>
        <taxon>Actinomycetota</taxon>
        <taxon>Actinomycetes</taxon>
        <taxon>Micrococcales</taxon>
        <taxon>Intrasporangiaceae</taxon>
        <taxon>Arsenicicoccus</taxon>
    </lineage>
</organism>